<keyword evidence="2" id="KW-1185">Reference proteome</keyword>
<protein>
    <recommendedName>
        <fullName evidence="3">Type III restriction-modification system: methylase</fullName>
    </recommendedName>
</protein>
<dbReference type="EMBL" id="FUXF01000002">
    <property type="protein sequence ID" value="SJZ41263.1"/>
    <property type="molecule type" value="Genomic_DNA"/>
</dbReference>
<accession>A0A1T4KFZ8</accession>
<sequence>MNGTTNKNNGLAELKQKYKDKIDELSPKSFNKDQKELAKSIIDLVDEDTKLQSIFQLLVQRVKIGFTFDIAPYAKNINNRKIALLKRNDELSFEGKNSNTNALNKDLLIIGENYDVLNNLLVIERERESRVRI</sequence>
<dbReference type="RefSeq" id="WP_078746794.1">
    <property type="nucleotide sequence ID" value="NZ_CP137850.1"/>
</dbReference>
<dbReference type="Proteomes" id="UP000190389">
    <property type="component" value="Unassembled WGS sequence"/>
</dbReference>
<dbReference type="OrthoDB" id="399537at2"/>
<organism evidence="1 2">
    <name type="scientific">Mycoplasmopsis verecunda</name>
    <dbReference type="NCBI Taxonomy" id="171291"/>
    <lineage>
        <taxon>Bacteria</taxon>
        <taxon>Bacillati</taxon>
        <taxon>Mycoplasmatota</taxon>
        <taxon>Mycoplasmoidales</taxon>
        <taxon>Metamycoplasmataceae</taxon>
        <taxon>Mycoplasmopsis</taxon>
    </lineage>
</organism>
<dbReference type="AlphaFoldDB" id="A0A1T4KFZ8"/>
<dbReference type="STRING" id="171291.SAMN02745154_00042"/>
<evidence type="ECO:0008006" key="3">
    <source>
        <dbReference type="Google" id="ProtNLM"/>
    </source>
</evidence>
<evidence type="ECO:0000313" key="1">
    <source>
        <dbReference type="EMBL" id="SJZ41263.1"/>
    </source>
</evidence>
<reference evidence="2" key="1">
    <citation type="submission" date="2017-02" db="EMBL/GenBank/DDBJ databases">
        <authorList>
            <person name="Varghese N."/>
            <person name="Submissions S."/>
        </authorList>
    </citation>
    <scope>NUCLEOTIDE SEQUENCE [LARGE SCALE GENOMIC DNA]</scope>
    <source>
        <strain evidence="2">ATCC 27862</strain>
    </source>
</reference>
<gene>
    <name evidence="1" type="ORF">SAMN02745154_00042</name>
</gene>
<name>A0A1T4KFZ8_9BACT</name>
<evidence type="ECO:0000313" key="2">
    <source>
        <dbReference type="Proteomes" id="UP000190389"/>
    </source>
</evidence>
<proteinExistence type="predicted"/>